<evidence type="ECO:0000256" key="15">
    <source>
        <dbReference type="ARBA" id="ARBA00049778"/>
    </source>
</evidence>
<accession>A0A0M9UDV7</accession>
<keyword evidence="10" id="KW-0413">Isomerase</keyword>
<evidence type="ECO:0000256" key="14">
    <source>
        <dbReference type="ARBA" id="ARBA00049744"/>
    </source>
</evidence>
<keyword evidence="19" id="KW-1185">Reference proteome</keyword>
<dbReference type="EMBL" id="LGKN01000004">
    <property type="protein sequence ID" value="KPL88372.1"/>
    <property type="molecule type" value="Genomic_DNA"/>
</dbReference>
<dbReference type="SUPFAM" id="SSF51905">
    <property type="entry name" value="FAD/NAD(P)-binding domain"/>
    <property type="match status" value="1"/>
</dbReference>
<organism evidence="17 19">
    <name type="scientific">Ardenticatena maritima</name>
    <dbReference type="NCBI Taxonomy" id="872965"/>
    <lineage>
        <taxon>Bacteria</taxon>
        <taxon>Bacillati</taxon>
        <taxon>Chloroflexota</taxon>
        <taxon>Ardenticatenia</taxon>
        <taxon>Ardenticatenales</taxon>
        <taxon>Ardenticatenaceae</taxon>
        <taxon>Ardenticatena</taxon>
    </lineage>
</organism>
<dbReference type="PANTHER" id="PTHR47470:SF1">
    <property type="entry name" value="FAD-DEPENDENT OXIDOREDUCTASE 2 FAD BINDING DOMAIN-CONTAINING PROTEIN"/>
    <property type="match status" value="1"/>
</dbReference>
<dbReference type="InterPro" id="IPR036188">
    <property type="entry name" value="FAD/NAD-bd_sf"/>
</dbReference>
<dbReference type="PRINTS" id="PR00411">
    <property type="entry name" value="PNDRDTASEI"/>
</dbReference>
<dbReference type="InterPro" id="IPR007867">
    <property type="entry name" value="GMC_OxRtase_C"/>
</dbReference>
<evidence type="ECO:0000313" key="20">
    <source>
        <dbReference type="Proteomes" id="UP000050502"/>
    </source>
</evidence>
<dbReference type="Gene3D" id="3.50.50.60">
    <property type="entry name" value="FAD/NAD(P)-binding domain"/>
    <property type="match status" value="3"/>
</dbReference>
<sequence length="534" mass="59444">MLDTNTVYDYVIIGSGFGGSVSAMRLAEKGYSVLVIEKGKRWHDDEFARTNWNVRKYIWAPRLGAYGILQISLLQGVMVLHGVGVGGGSLGYAAVLEIPTDETFATPAWNEPLPWGEILRPHYETARRMLGVARNPRLWPADEALRTIAERRGLGHTFRATDVGVFFGEPGKTVRDPFFGGEGPARTGCIHCGGCMVGCRFNAKNTLPKNYLYFAEKYGARILSEREVIDIRPLQSERDGARYEVVYRPSLGWWRRPIERVRARNVIVAAGVMGTMRLLLTLRDVKKSLRALSPRLGERIRTNSEALLGSGSRRRDVDYSRGVSITSITNIDDITRVEPVRYPDGSSLMRFLSAPLVDMNAGIPERLRYSLKWYLRHPRLTLDMYVMPGWARRSTILLVMQHADNRMRFRIGRSPFTLFRRGLVAEQEPGYEIPAQIPGSHELAREFAALTEGEALGNVGENLLNLPTTAHILGGAPIGATAMEGVVNERFEVHNYPGLYIIDGSIMPANPGVNPSLTITALAEYAMSHIPPAP</sequence>
<keyword evidence="3" id="KW-0153">Cholesterol metabolism</keyword>
<dbReference type="RefSeq" id="WP_054494131.1">
    <property type="nucleotide sequence ID" value="NZ_BBZA01000265.1"/>
</dbReference>
<reference evidence="18 20" key="2">
    <citation type="submission" date="2015-07" db="EMBL/GenBank/DDBJ databases">
        <title>Whole genome sequence of Ardenticatena maritima DSM 23922.</title>
        <authorList>
            <person name="Hemp J."/>
            <person name="Ward L.M."/>
            <person name="Pace L.A."/>
            <person name="Fischer W.W."/>
        </authorList>
    </citation>
    <scope>NUCLEOTIDE SEQUENCE [LARGE SCALE GENOMIC DNA]</scope>
    <source>
        <strain evidence="18 20">110S</strain>
    </source>
</reference>
<proteinExistence type="inferred from homology"/>
<evidence type="ECO:0000256" key="13">
    <source>
        <dbReference type="ARBA" id="ARBA00049723"/>
    </source>
</evidence>
<evidence type="ECO:0000313" key="19">
    <source>
        <dbReference type="Proteomes" id="UP000037784"/>
    </source>
</evidence>
<keyword evidence="5" id="KW-0274">FAD</keyword>
<evidence type="ECO:0000313" key="18">
    <source>
        <dbReference type="EMBL" id="KPL88372.1"/>
    </source>
</evidence>
<reference evidence="19" key="3">
    <citation type="submission" date="2015-08" db="EMBL/GenBank/DDBJ databases">
        <title>Draft Genome Sequence of a Heterotrophic Facultative Anaerobic Bacterium Ardenticatena maritima Strain 110S.</title>
        <authorList>
            <person name="Kawaichi S."/>
            <person name="Yoshida T."/>
            <person name="Sako Y."/>
            <person name="Nakamura R."/>
        </authorList>
    </citation>
    <scope>NUCLEOTIDE SEQUENCE [LARGE SCALE GENOMIC DNA]</scope>
    <source>
        <strain evidence="19">110S</strain>
    </source>
</reference>
<dbReference type="Proteomes" id="UP000050502">
    <property type="component" value="Unassembled WGS sequence"/>
</dbReference>
<dbReference type="STRING" id="872965.SE16_06025"/>
<evidence type="ECO:0000256" key="9">
    <source>
        <dbReference type="ARBA" id="ARBA00023221"/>
    </source>
</evidence>
<evidence type="ECO:0000256" key="11">
    <source>
        <dbReference type="ARBA" id="ARBA00038856"/>
    </source>
</evidence>
<protein>
    <recommendedName>
        <fullName evidence="14">Cholesterol oxidase</fullName>
        <ecNumber evidence="13">1.1.3.6</ecNumber>
        <ecNumber evidence="11">5.3.3.1</ecNumber>
    </recommendedName>
    <alternativeName>
        <fullName evidence="15">Cholesterol isomerase</fullName>
    </alternativeName>
</protein>
<dbReference type="GO" id="GO:0016995">
    <property type="term" value="F:cholesterol oxidase activity"/>
    <property type="evidence" value="ECO:0007669"/>
    <property type="project" value="UniProtKB-EC"/>
</dbReference>
<dbReference type="EC" id="5.3.3.1" evidence="11"/>
<dbReference type="InParanoid" id="A0A0M9UDV7"/>
<evidence type="ECO:0000256" key="12">
    <source>
        <dbReference type="ARBA" id="ARBA00049645"/>
    </source>
</evidence>
<dbReference type="InterPro" id="IPR052542">
    <property type="entry name" value="Cholesterol_Oxidase"/>
</dbReference>
<evidence type="ECO:0000256" key="1">
    <source>
        <dbReference type="ARBA" id="ARBA00001974"/>
    </source>
</evidence>
<dbReference type="PATRIC" id="fig|872965.6.peg.1239"/>
<dbReference type="OrthoDB" id="9787779at2"/>
<evidence type="ECO:0000256" key="4">
    <source>
        <dbReference type="ARBA" id="ARBA00022630"/>
    </source>
</evidence>
<dbReference type="EC" id="1.1.3.6" evidence="13"/>
<comment type="pathway">
    <text evidence="12">Steroid metabolism; cholesterol degradation.</text>
</comment>
<dbReference type="AlphaFoldDB" id="A0A0M9UDV7"/>
<evidence type="ECO:0000256" key="7">
    <source>
        <dbReference type="ARBA" id="ARBA00023098"/>
    </source>
</evidence>
<comment type="caution">
    <text evidence="17">The sequence shown here is derived from an EMBL/GenBank/DDBJ whole genome shotgun (WGS) entry which is preliminary data.</text>
</comment>
<comment type="similarity">
    <text evidence="2">Belongs to the GMC oxidoreductase family.</text>
</comment>
<name>A0A0M9UDV7_9CHLR</name>
<dbReference type="EMBL" id="BBZA01000265">
    <property type="protein sequence ID" value="GAP64454.1"/>
    <property type="molecule type" value="Genomic_DNA"/>
</dbReference>
<keyword evidence="7" id="KW-0443">Lipid metabolism</keyword>
<keyword evidence="8" id="KW-1207">Sterol metabolism</keyword>
<keyword evidence="6 17" id="KW-0560">Oxidoreductase</keyword>
<dbReference type="Pfam" id="PF13450">
    <property type="entry name" value="NAD_binding_8"/>
    <property type="match status" value="1"/>
</dbReference>
<gene>
    <name evidence="17" type="primary">choD</name>
    <name evidence="17" type="ORF">ARMA_2877</name>
    <name evidence="18" type="ORF">SE16_06025</name>
</gene>
<comment type="cofactor">
    <cofactor evidence="1">
        <name>FAD</name>
        <dbReference type="ChEBI" id="CHEBI:57692"/>
    </cofactor>
</comment>
<dbReference type="Proteomes" id="UP000037784">
    <property type="component" value="Unassembled WGS sequence"/>
</dbReference>
<evidence type="ECO:0000256" key="3">
    <source>
        <dbReference type="ARBA" id="ARBA00022548"/>
    </source>
</evidence>
<evidence type="ECO:0000256" key="5">
    <source>
        <dbReference type="ARBA" id="ARBA00022827"/>
    </source>
</evidence>
<dbReference type="PANTHER" id="PTHR47470">
    <property type="entry name" value="CHOLESTEROL OXIDASE"/>
    <property type="match status" value="1"/>
</dbReference>
<evidence type="ECO:0000256" key="8">
    <source>
        <dbReference type="ARBA" id="ARBA00023166"/>
    </source>
</evidence>
<keyword evidence="9" id="KW-0753">Steroid metabolism</keyword>
<dbReference type="GO" id="GO:0004769">
    <property type="term" value="F:steroid Delta-isomerase activity"/>
    <property type="evidence" value="ECO:0007669"/>
    <property type="project" value="UniProtKB-EC"/>
</dbReference>
<feature type="domain" description="Glucose-methanol-choline oxidoreductase C-terminal" evidence="16">
    <location>
        <begin position="466"/>
        <end position="523"/>
    </location>
</feature>
<evidence type="ECO:0000256" key="2">
    <source>
        <dbReference type="ARBA" id="ARBA00010790"/>
    </source>
</evidence>
<reference evidence="17 19" key="1">
    <citation type="journal article" date="2015" name="Genome Announc.">
        <title>Draft Genome Sequence of a Heterotrophic Facultative Anaerobic Thermophilic Bacterium, Ardenticatena maritima Strain 110ST.</title>
        <authorList>
            <person name="Kawaichi S."/>
            <person name="Yoshida T."/>
            <person name="Sako Y."/>
            <person name="Nakamura R."/>
        </authorList>
    </citation>
    <scope>NUCLEOTIDE SEQUENCE [LARGE SCALE GENOMIC DNA]</scope>
    <source>
        <strain evidence="17 19">110S</strain>
    </source>
</reference>
<evidence type="ECO:0000256" key="6">
    <source>
        <dbReference type="ARBA" id="ARBA00023002"/>
    </source>
</evidence>
<keyword evidence="4" id="KW-0285">Flavoprotein</keyword>
<evidence type="ECO:0000259" key="16">
    <source>
        <dbReference type="Pfam" id="PF05199"/>
    </source>
</evidence>
<dbReference type="Pfam" id="PF05199">
    <property type="entry name" value="GMC_oxred_C"/>
    <property type="match status" value="1"/>
</dbReference>
<dbReference type="GO" id="GO:0008203">
    <property type="term" value="P:cholesterol metabolic process"/>
    <property type="evidence" value="ECO:0007669"/>
    <property type="project" value="UniProtKB-KW"/>
</dbReference>
<evidence type="ECO:0000313" key="17">
    <source>
        <dbReference type="EMBL" id="GAP64454.1"/>
    </source>
</evidence>
<evidence type="ECO:0000256" key="10">
    <source>
        <dbReference type="ARBA" id="ARBA00023235"/>
    </source>
</evidence>